<accession>A0A2N3IE01</accession>
<evidence type="ECO:0000313" key="3">
    <source>
        <dbReference type="Proteomes" id="UP000233387"/>
    </source>
</evidence>
<dbReference type="RefSeq" id="WP_101358909.1">
    <property type="nucleotide sequence ID" value="NZ_NKXO01000024.1"/>
</dbReference>
<dbReference type="Proteomes" id="UP000233387">
    <property type="component" value="Unassembled WGS sequence"/>
</dbReference>
<dbReference type="Pfam" id="PF18935">
    <property type="entry name" value="DUF5683"/>
    <property type="match status" value="1"/>
</dbReference>
<evidence type="ECO:0000259" key="1">
    <source>
        <dbReference type="Pfam" id="PF18935"/>
    </source>
</evidence>
<sequence>MTAKREVKITIQKHFYLLAFLLFCGLVSSQAQDTLKSSKNRINRPREAAFRAAVLPGWGQIYNKKYWKLPIVYGGITAIGYGIYWNNSYYQYFKSVYQEAFLTGNPQQINITAAESLRNQFRRNKEQLIIAGVVFYGLTIVDAIVDAHFSTFDVSDDLSLRWLPKIDFSPQGQAILAFSLQLQAKK</sequence>
<comment type="caution">
    <text evidence="2">The sequence shown here is derived from an EMBL/GenBank/DDBJ whole genome shotgun (WGS) entry which is preliminary data.</text>
</comment>
<keyword evidence="3" id="KW-1185">Reference proteome</keyword>
<proteinExistence type="predicted"/>
<dbReference type="OrthoDB" id="9813910at2"/>
<organism evidence="2 3">
    <name type="scientific">Raineya orbicola</name>
    <dbReference type="NCBI Taxonomy" id="2016530"/>
    <lineage>
        <taxon>Bacteria</taxon>
        <taxon>Pseudomonadati</taxon>
        <taxon>Bacteroidota</taxon>
        <taxon>Cytophagia</taxon>
        <taxon>Cytophagales</taxon>
        <taxon>Raineyaceae</taxon>
        <taxon>Raineya</taxon>
    </lineage>
</organism>
<name>A0A2N3IE01_9BACT</name>
<gene>
    <name evidence="2" type="ORF">Rain11_1641</name>
</gene>
<evidence type="ECO:0000313" key="2">
    <source>
        <dbReference type="EMBL" id="PKQ68574.1"/>
    </source>
</evidence>
<reference evidence="2 3" key="1">
    <citation type="submission" date="2017-06" db="EMBL/GenBank/DDBJ databases">
        <title>Raineya orbicola gen. nov., sp. nov. a slightly thermophilic bacterium of the phylum Bacteroidetes and the description of Raineyaceae fam. nov.</title>
        <authorList>
            <person name="Albuquerque L."/>
            <person name="Polonia A.R.M."/>
            <person name="Barroso C."/>
            <person name="Froufe H.J.C."/>
            <person name="Lage O."/>
            <person name="Lobo-Da-Cunha A."/>
            <person name="Egas C."/>
            <person name="Da Costa M.S."/>
        </authorList>
    </citation>
    <scope>NUCLEOTIDE SEQUENCE [LARGE SCALE GENOMIC DNA]</scope>
    <source>
        <strain evidence="2 3">SPSPC-11</strain>
    </source>
</reference>
<dbReference type="AlphaFoldDB" id="A0A2N3IE01"/>
<feature type="domain" description="DUF5683" evidence="1">
    <location>
        <begin position="43"/>
        <end position="182"/>
    </location>
</feature>
<protein>
    <recommendedName>
        <fullName evidence="1">DUF5683 domain-containing protein</fullName>
    </recommendedName>
</protein>
<dbReference type="EMBL" id="NKXO01000024">
    <property type="protein sequence ID" value="PKQ68574.1"/>
    <property type="molecule type" value="Genomic_DNA"/>
</dbReference>
<dbReference type="InterPro" id="IPR043738">
    <property type="entry name" value="DUF5683"/>
</dbReference>